<name>A0AAD4PAW1_PERFH</name>
<organism evidence="4 5">
    <name type="scientific">Perilla frutescens var. hirtella</name>
    <name type="common">Perilla citriodora</name>
    <name type="synonym">Perilla setoyensis</name>
    <dbReference type="NCBI Taxonomy" id="608512"/>
    <lineage>
        <taxon>Eukaryota</taxon>
        <taxon>Viridiplantae</taxon>
        <taxon>Streptophyta</taxon>
        <taxon>Embryophyta</taxon>
        <taxon>Tracheophyta</taxon>
        <taxon>Spermatophyta</taxon>
        <taxon>Magnoliopsida</taxon>
        <taxon>eudicotyledons</taxon>
        <taxon>Gunneridae</taxon>
        <taxon>Pentapetalae</taxon>
        <taxon>asterids</taxon>
        <taxon>lamiids</taxon>
        <taxon>Lamiales</taxon>
        <taxon>Lamiaceae</taxon>
        <taxon>Nepetoideae</taxon>
        <taxon>Elsholtzieae</taxon>
        <taxon>Perilla</taxon>
    </lineage>
</organism>
<dbReference type="GO" id="GO:0009506">
    <property type="term" value="C:plasmodesma"/>
    <property type="evidence" value="ECO:0007669"/>
    <property type="project" value="UniProtKB-ARBA"/>
</dbReference>
<dbReference type="AlphaFoldDB" id="A0AAD4PAW1"/>
<dbReference type="PANTHER" id="PTHR31044">
    <property type="entry name" value="BETA-1,3 GLUCANASE"/>
    <property type="match status" value="1"/>
</dbReference>
<evidence type="ECO:0000256" key="2">
    <source>
        <dbReference type="SAM" id="SignalP"/>
    </source>
</evidence>
<keyword evidence="1 2" id="KW-0732">Signal</keyword>
<dbReference type="Pfam" id="PF07983">
    <property type="entry name" value="X8"/>
    <property type="match status" value="2"/>
</dbReference>
<dbReference type="PROSITE" id="PS51257">
    <property type="entry name" value="PROKAR_LIPOPROTEIN"/>
    <property type="match status" value="1"/>
</dbReference>
<accession>A0AAD4PAW1</accession>
<dbReference type="Proteomes" id="UP001190926">
    <property type="component" value="Unassembled WGS sequence"/>
</dbReference>
<feature type="domain" description="X8" evidence="3">
    <location>
        <begin position="38"/>
        <end position="120"/>
    </location>
</feature>
<feature type="signal peptide" evidence="2">
    <location>
        <begin position="1"/>
        <end position="21"/>
    </location>
</feature>
<dbReference type="PANTHER" id="PTHR31044:SF52">
    <property type="entry name" value="OS01G0631500 PROTEIN"/>
    <property type="match status" value="1"/>
</dbReference>
<dbReference type="InterPro" id="IPR012946">
    <property type="entry name" value="X8"/>
</dbReference>
<evidence type="ECO:0000313" key="4">
    <source>
        <dbReference type="EMBL" id="KAH6832360.1"/>
    </source>
</evidence>
<dbReference type="InterPro" id="IPR044788">
    <property type="entry name" value="X8_dom_prot"/>
</dbReference>
<comment type="caution">
    <text evidence="4">The sequence shown here is derived from an EMBL/GenBank/DDBJ whole genome shotgun (WGS) entry which is preliminary data.</text>
</comment>
<protein>
    <recommendedName>
        <fullName evidence="3">X8 domain-containing protein</fullName>
    </recommendedName>
</protein>
<sequence length="250" mass="27536">MKLSLFIVSFHLGLLISCIAANSNNVVDAIEDQKQQKSWCVVTVAASADPAKLESFVDRACFDRLDCKPIRYGGSCFDPNTVQNHASYVLNLVYRATGVCTSGLGTITPNDPWLLISCIAANSNNVVDAIEDQKQQKSWCVVTVAASADPAKLESFVDRACFDRLDCKPIRYGGSCFDPNTVQNHASYVLNLVYRATELPELEVSKWARPDGPPLPNPILGRARPQFYKRTKKKLKITLRPTSGPSQPEV</sequence>
<proteinExistence type="predicted"/>
<dbReference type="SMART" id="SM00768">
    <property type="entry name" value="X8"/>
    <property type="match status" value="2"/>
</dbReference>
<feature type="domain" description="X8" evidence="3">
    <location>
        <begin position="138"/>
        <end position="205"/>
    </location>
</feature>
<dbReference type="EMBL" id="SDAM02000071">
    <property type="protein sequence ID" value="KAH6832360.1"/>
    <property type="molecule type" value="Genomic_DNA"/>
</dbReference>
<reference evidence="4 5" key="1">
    <citation type="journal article" date="2021" name="Nat. Commun.">
        <title>Incipient diploidization of the medicinal plant Perilla within 10,000 years.</title>
        <authorList>
            <person name="Zhang Y."/>
            <person name="Shen Q."/>
            <person name="Leng L."/>
            <person name="Zhang D."/>
            <person name="Chen S."/>
            <person name="Shi Y."/>
            <person name="Ning Z."/>
            <person name="Chen S."/>
        </authorList>
    </citation>
    <scope>NUCLEOTIDE SEQUENCE [LARGE SCALE GENOMIC DNA]</scope>
    <source>
        <strain evidence="5">cv. PC099</strain>
    </source>
</reference>
<gene>
    <name evidence="4" type="ORF">C2S53_007220</name>
</gene>
<evidence type="ECO:0000256" key="1">
    <source>
        <dbReference type="ARBA" id="ARBA00022729"/>
    </source>
</evidence>
<evidence type="ECO:0000259" key="3">
    <source>
        <dbReference type="SMART" id="SM00768"/>
    </source>
</evidence>
<feature type="chain" id="PRO_5042170060" description="X8 domain-containing protein" evidence="2">
    <location>
        <begin position="22"/>
        <end position="250"/>
    </location>
</feature>
<evidence type="ECO:0000313" key="5">
    <source>
        <dbReference type="Proteomes" id="UP001190926"/>
    </source>
</evidence>
<keyword evidence="5" id="KW-1185">Reference proteome</keyword>